<accession>A0A4Z0YD41</accession>
<dbReference type="RefSeq" id="WP_135657773.1">
    <property type="nucleotide sequence ID" value="NZ_SRMQ01000002.1"/>
</dbReference>
<keyword evidence="2" id="KW-1185">Reference proteome</keyword>
<proteinExistence type="predicted"/>
<dbReference type="EMBL" id="SRMQ01000002">
    <property type="protein sequence ID" value="TGJ77345.1"/>
    <property type="molecule type" value="Genomic_DNA"/>
</dbReference>
<reference evidence="1 2" key="1">
    <citation type="submission" date="2019-04" db="EMBL/GenBank/DDBJ databases">
        <authorList>
            <person name="Poehlein A."/>
            <person name="Bengelsdorf F.R."/>
            <person name="Duerre P."/>
            <person name="Daniel R."/>
        </authorList>
    </citation>
    <scope>NUCLEOTIDE SEQUENCE [LARGE SCALE GENOMIC DNA]</scope>
    <source>
        <strain evidence="1 2">BS-1</strain>
    </source>
</reference>
<dbReference type="AlphaFoldDB" id="A0A4Z0YD41"/>
<gene>
    <name evidence="1" type="ORF">CAGA_07150</name>
</gene>
<evidence type="ECO:0000313" key="2">
    <source>
        <dbReference type="Proteomes" id="UP000297714"/>
    </source>
</evidence>
<organism evidence="1 2">
    <name type="scientific">Caproiciproducens galactitolivorans</name>
    <dbReference type="NCBI Taxonomy" id="642589"/>
    <lineage>
        <taxon>Bacteria</taxon>
        <taxon>Bacillati</taxon>
        <taxon>Bacillota</taxon>
        <taxon>Clostridia</taxon>
        <taxon>Eubacteriales</taxon>
        <taxon>Acutalibacteraceae</taxon>
        <taxon>Caproiciproducens</taxon>
    </lineage>
</organism>
<sequence>MRKLLTGILLLSGILATAGRVMRKRGCLSSIKPSETGIVGAVEKDDRPFACFAVKWHFPLVARDCKIRFFSTIAKLSSVLLLRSRQRGKPRGRP</sequence>
<comment type="caution">
    <text evidence="1">The sequence shown here is derived from an EMBL/GenBank/DDBJ whole genome shotgun (WGS) entry which is preliminary data.</text>
</comment>
<name>A0A4Z0YD41_9FIRM</name>
<protein>
    <submittedName>
        <fullName evidence="1">Uncharacterized protein</fullName>
    </submittedName>
</protein>
<dbReference type="Proteomes" id="UP000297714">
    <property type="component" value="Unassembled WGS sequence"/>
</dbReference>
<evidence type="ECO:0000313" key="1">
    <source>
        <dbReference type="EMBL" id="TGJ77345.1"/>
    </source>
</evidence>